<dbReference type="EMBL" id="VSSQ01003280">
    <property type="protein sequence ID" value="MPM19957.1"/>
    <property type="molecule type" value="Genomic_DNA"/>
</dbReference>
<feature type="domain" description="Deacetylase PdaC" evidence="2">
    <location>
        <begin position="61"/>
        <end position="154"/>
    </location>
</feature>
<dbReference type="Gene3D" id="3.30.565.40">
    <property type="entry name" value="Fervidobacterium nodosum Rt17-B1 like"/>
    <property type="match status" value="1"/>
</dbReference>
<accession>A0A644XVN3</accession>
<dbReference type="Gene3D" id="3.90.640.20">
    <property type="entry name" value="Heat-shock cognate protein, ATPase"/>
    <property type="match status" value="1"/>
</dbReference>
<dbReference type="AlphaFoldDB" id="A0A644XVN3"/>
<dbReference type="InterPro" id="IPR025303">
    <property type="entry name" value="PdaC"/>
</dbReference>
<dbReference type="InterPro" id="IPR037126">
    <property type="entry name" value="PdaC/RsiV-like_sf"/>
</dbReference>
<evidence type="ECO:0008006" key="4">
    <source>
        <dbReference type="Google" id="ProtNLM"/>
    </source>
</evidence>
<evidence type="ECO:0000259" key="1">
    <source>
        <dbReference type="Pfam" id="PF11738"/>
    </source>
</evidence>
<evidence type="ECO:0000313" key="3">
    <source>
        <dbReference type="EMBL" id="MPM19957.1"/>
    </source>
</evidence>
<organism evidence="3">
    <name type="scientific">bioreactor metagenome</name>
    <dbReference type="NCBI Taxonomy" id="1076179"/>
    <lineage>
        <taxon>unclassified sequences</taxon>
        <taxon>metagenomes</taxon>
        <taxon>ecological metagenomes</taxon>
    </lineage>
</organism>
<dbReference type="Pfam" id="PF11738">
    <property type="entry name" value="DUF3298"/>
    <property type="match status" value="1"/>
</dbReference>
<evidence type="ECO:0000259" key="2">
    <source>
        <dbReference type="Pfam" id="PF13739"/>
    </source>
</evidence>
<dbReference type="InterPro" id="IPR021729">
    <property type="entry name" value="DUF3298"/>
</dbReference>
<sequence>MKRLISLSAALLLTLSACAGPGGAAASPSPSLIPSPTPQITAQWGETTYTDDTVDEASGTTLMTVAFSLPHIISPEMTAAWEAINDYYQAELEPLQSSAEDTAAAAKEDFSYSGQFDASFHTYAMEESYALKLNTPQYASLLRTYYIYTGGAHGEVYLTGDTFDMTTGTRLELDDLFTVSREAYMSRLMEEVKRQIAERAESESWPEWSEGGVWTEDDVTGAFDPAWFYLTPDGLTLYYQVYSLGPHALGSPEFPIAKEVLEDILISW</sequence>
<comment type="caution">
    <text evidence="3">The sequence shown here is derived from an EMBL/GenBank/DDBJ whole genome shotgun (WGS) entry which is preliminary data.</text>
</comment>
<dbReference type="PROSITE" id="PS51257">
    <property type="entry name" value="PROKAR_LIPOPROTEIN"/>
    <property type="match status" value="1"/>
</dbReference>
<gene>
    <name evidence="3" type="ORF">SDC9_66384</name>
</gene>
<reference evidence="3" key="1">
    <citation type="submission" date="2019-08" db="EMBL/GenBank/DDBJ databases">
        <authorList>
            <person name="Kucharzyk K."/>
            <person name="Murdoch R.W."/>
            <person name="Higgins S."/>
            <person name="Loffler F."/>
        </authorList>
    </citation>
    <scope>NUCLEOTIDE SEQUENCE</scope>
</reference>
<protein>
    <recommendedName>
        <fullName evidence="4">DUF3298 domain-containing protein</fullName>
    </recommendedName>
</protein>
<dbReference type="Pfam" id="PF13739">
    <property type="entry name" value="PdaC"/>
    <property type="match status" value="1"/>
</dbReference>
<name>A0A644XVN3_9ZZZZ</name>
<proteinExistence type="predicted"/>
<feature type="domain" description="DUF3298" evidence="1">
    <location>
        <begin position="174"/>
        <end position="256"/>
    </location>
</feature>